<dbReference type="EnsemblPlants" id="OBART08G02680.1">
    <property type="protein sequence ID" value="OBART08G02680.1"/>
    <property type="gene ID" value="OBART08G02680"/>
</dbReference>
<reference evidence="3" key="1">
    <citation type="journal article" date="2009" name="Rice">
        <title>De Novo Next Generation Sequencing of Plant Genomes.</title>
        <authorList>
            <person name="Rounsley S."/>
            <person name="Marri P.R."/>
            <person name="Yu Y."/>
            <person name="He R."/>
            <person name="Sisneros N."/>
            <person name="Goicoechea J.L."/>
            <person name="Lee S.J."/>
            <person name="Angelova A."/>
            <person name="Kudrna D."/>
            <person name="Luo M."/>
            <person name="Affourtit J."/>
            <person name="Desany B."/>
            <person name="Knight J."/>
            <person name="Niazi F."/>
            <person name="Egholm M."/>
            <person name="Wing R.A."/>
        </authorList>
    </citation>
    <scope>NUCLEOTIDE SEQUENCE [LARGE SCALE GENOMIC DNA]</scope>
    <source>
        <strain evidence="3">cv. IRGC 105608</strain>
    </source>
</reference>
<sequence length="540" mass="57342">MVLKLLDGGGGGGGDDGFDPSAAKHKRHEQIGNLAVELKHQRLASKPSAMLSTSDTRADRRPHRRARAPRSALGDTTSISSAGHPIDCLASEFQLELLELARRPADESSGSTRFVNDVVAADVLSKNMGLAPASCSCDASDGGIMLLFGIAPRSGVDAAEHKRHASRSATSPASSSTTQCIRRHNINLNGEARRGAALVVTPAASGGPLLRLRLFSINSSPGVGHPPSCLPALSVVPPCSTVTLRRALGMAEAGGGNGGHGGHGGHHGALHWTTNMSSLMLRRMVELIATGVRTDKGFKEAHLNQVARSLSDHYGIEISGTQVYNHLRKWHQRWVRITRLKDLSAALWDDQTSMIILEEEHYMGHVKEHPKDAEFLNVPLENYTQMAIIFSNRQATGRFAMGSNEALGNLAGEADSGLGPLDGTIGDGIAAGPSGVGAEGPGLAARASGVGPTGEDSTSDKKRKRASALNEGEVALISNMTDSVNNMASAIHATAHTEVHPDLCNTRHNAVRVMDAKVWRPTRKYETNKRLTSGKEHGWE</sequence>
<dbReference type="STRING" id="65489.A0A0D3GW95"/>
<reference evidence="3" key="2">
    <citation type="submission" date="2015-03" db="UniProtKB">
        <authorList>
            <consortium name="EnsemblPlants"/>
        </authorList>
    </citation>
    <scope>IDENTIFICATION</scope>
</reference>
<accession>A0A0D3GW95</accession>
<dbReference type="InterPro" id="IPR024752">
    <property type="entry name" value="Myb/SANT-like_dom"/>
</dbReference>
<dbReference type="Proteomes" id="UP000026960">
    <property type="component" value="Chromosome 8"/>
</dbReference>
<feature type="region of interest" description="Disordered" evidence="1">
    <location>
        <begin position="430"/>
        <end position="468"/>
    </location>
</feature>
<keyword evidence="4" id="KW-1185">Reference proteome</keyword>
<evidence type="ECO:0000256" key="1">
    <source>
        <dbReference type="SAM" id="MobiDB-lite"/>
    </source>
</evidence>
<dbReference type="PaxDb" id="65489-OBART08G02680.1"/>
<organism evidence="3">
    <name type="scientific">Oryza barthii</name>
    <dbReference type="NCBI Taxonomy" id="65489"/>
    <lineage>
        <taxon>Eukaryota</taxon>
        <taxon>Viridiplantae</taxon>
        <taxon>Streptophyta</taxon>
        <taxon>Embryophyta</taxon>
        <taxon>Tracheophyta</taxon>
        <taxon>Spermatophyta</taxon>
        <taxon>Magnoliopsida</taxon>
        <taxon>Liliopsida</taxon>
        <taxon>Poales</taxon>
        <taxon>Poaceae</taxon>
        <taxon>BOP clade</taxon>
        <taxon>Oryzoideae</taxon>
        <taxon>Oryzeae</taxon>
        <taxon>Oryzinae</taxon>
        <taxon>Oryza</taxon>
    </lineage>
</organism>
<evidence type="ECO:0000313" key="3">
    <source>
        <dbReference type="EnsemblPlants" id="OBART08G02680.1"/>
    </source>
</evidence>
<evidence type="ECO:0000313" key="4">
    <source>
        <dbReference type="Proteomes" id="UP000026960"/>
    </source>
</evidence>
<feature type="compositionally biased region" description="Low complexity" evidence="1">
    <location>
        <begin position="167"/>
        <end position="178"/>
    </location>
</feature>
<feature type="region of interest" description="Disordered" evidence="1">
    <location>
        <begin position="6"/>
        <end position="27"/>
    </location>
</feature>
<dbReference type="Gramene" id="OBART08G02680.1">
    <property type="protein sequence ID" value="OBART08G02680.1"/>
    <property type="gene ID" value="OBART08G02680"/>
</dbReference>
<protein>
    <recommendedName>
        <fullName evidence="2">Myb/SANT-like domain-containing protein</fullName>
    </recommendedName>
</protein>
<name>A0A0D3GW95_9ORYZ</name>
<feature type="domain" description="Myb/SANT-like" evidence="2">
    <location>
        <begin position="271"/>
        <end position="361"/>
    </location>
</feature>
<proteinExistence type="predicted"/>
<evidence type="ECO:0000259" key="2">
    <source>
        <dbReference type="Pfam" id="PF12776"/>
    </source>
</evidence>
<feature type="region of interest" description="Disordered" evidence="1">
    <location>
        <begin position="159"/>
        <end position="179"/>
    </location>
</feature>
<dbReference type="PANTHER" id="PTHR47127">
    <property type="entry name" value="10A19I.15"/>
    <property type="match status" value="1"/>
</dbReference>
<dbReference type="HOGENOM" id="CLU_504721_0_0_1"/>
<dbReference type="AlphaFoldDB" id="A0A0D3GW95"/>
<dbReference type="Pfam" id="PF12776">
    <property type="entry name" value="Myb_DNA-bind_3"/>
    <property type="match status" value="1"/>
</dbReference>
<feature type="region of interest" description="Disordered" evidence="1">
    <location>
        <begin position="42"/>
        <end position="78"/>
    </location>
</feature>
<dbReference type="eggNOG" id="ENOG502S3AZ">
    <property type="taxonomic scope" value="Eukaryota"/>
</dbReference>